<reference evidence="1" key="1">
    <citation type="submission" date="2024-02" db="EMBL/GenBank/DDBJ databases">
        <title>Sediminibacterium planktonica sp. nov. and Sediminibacterium longus sp. nov., isolated from surface lake and river water.</title>
        <authorList>
            <person name="Watanabe K."/>
            <person name="Takemine S."/>
            <person name="Ishii Y."/>
            <person name="Ogata Y."/>
            <person name="Shindo C."/>
            <person name="Suda W."/>
        </authorList>
    </citation>
    <scope>NUCLEOTIDE SEQUENCE</scope>
    <source>
        <strain evidence="1">KACHI17</strain>
    </source>
</reference>
<name>A0AAT9GH57_9BACT</name>
<proteinExistence type="predicted"/>
<dbReference type="AlphaFoldDB" id="A0AAT9GH57"/>
<protein>
    <submittedName>
        <fullName evidence="1">Uncharacterized protein</fullName>
    </submittedName>
</protein>
<dbReference type="RefSeq" id="WP_353550213.1">
    <property type="nucleotide sequence ID" value="NZ_AP029612.1"/>
</dbReference>
<accession>A0AAT9GH57</accession>
<evidence type="ECO:0000313" key="1">
    <source>
        <dbReference type="EMBL" id="BFG69913.1"/>
    </source>
</evidence>
<gene>
    <name evidence="1" type="ORF">KACHI17_07940</name>
</gene>
<organism evidence="1">
    <name type="scientific">Sediminibacterium sp. KACHI17</name>
    <dbReference type="NCBI Taxonomy" id="1751071"/>
    <lineage>
        <taxon>Bacteria</taxon>
        <taxon>Pseudomonadati</taxon>
        <taxon>Bacteroidota</taxon>
        <taxon>Chitinophagia</taxon>
        <taxon>Chitinophagales</taxon>
        <taxon>Chitinophagaceae</taxon>
        <taxon>Sediminibacterium</taxon>
    </lineage>
</organism>
<dbReference type="EMBL" id="AP029612">
    <property type="protein sequence ID" value="BFG69913.1"/>
    <property type="molecule type" value="Genomic_DNA"/>
</dbReference>
<sequence length="77" mass="9130">MYTYRPSSSYKPYHEARVFSTSELLFMEIKALILFGETAKDWWKRLSPNEKYQILHAKDHLTDVIKIHGNSTKIQQV</sequence>